<dbReference type="SUPFAM" id="SSF56601">
    <property type="entry name" value="beta-lactamase/transpeptidase-like"/>
    <property type="match status" value="1"/>
</dbReference>
<evidence type="ECO:0000256" key="1">
    <source>
        <dbReference type="SAM" id="SignalP"/>
    </source>
</evidence>
<proteinExistence type="predicted"/>
<organism evidence="3 4">
    <name type="scientific">Terrimonas ginsenosidimutans</name>
    <dbReference type="NCBI Taxonomy" id="2908004"/>
    <lineage>
        <taxon>Bacteria</taxon>
        <taxon>Pseudomonadati</taxon>
        <taxon>Bacteroidota</taxon>
        <taxon>Chitinophagia</taxon>
        <taxon>Chitinophagales</taxon>
        <taxon>Chitinophagaceae</taxon>
        <taxon>Terrimonas</taxon>
    </lineage>
</organism>
<feature type="domain" description="Beta-lactamase-related" evidence="2">
    <location>
        <begin position="37"/>
        <end position="360"/>
    </location>
</feature>
<gene>
    <name evidence="3" type="ORF">LZZ85_16805</name>
</gene>
<dbReference type="PANTHER" id="PTHR46825:SF9">
    <property type="entry name" value="BETA-LACTAMASE-RELATED DOMAIN-CONTAINING PROTEIN"/>
    <property type="match status" value="1"/>
</dbReference>
<evidence type="ECO:0000259" key="2">
    <source>
        <dbReference type="Pfam" id="PF00144"/>
    </source>
</evidence>
<evidence type="ECO:0000313" key="4">
    <source>
        <dbReference type="Proteomes" id="UP001165367"/>
    </source>
</evidence>
<feature type="chain" id="PRO_5045994821" evidence="1">
    <location>
        <begin position="20"/>
        <end position="488"/>
    </location>
</feature>
<feature type="signal peptide" evidence="1">
    <location>
        <begin position="1"/>
        <end position="19"/>
    </location>
</feature>
<dbReference type="RefSeq" id="WP_237874497.1">
    <property type="nucleotide sequence ID" value="NZ_JAKLTR010000011.1"/>
</dbReference>
<sequence length="488" mass="54906">MNKFLPGLFLAFFTSFAYSQQASITKADGKKISALQIDQTLNRLMTAAGVSGLQIGIINNNQTAFIKSYGHKNKTRRQLNNPGTSFYAASFTKSLFAVMVMQLVDQKKLDLDKPLYQYLSKPIPEYVDYKDLAGDDRWKLITARHCLSHTTGFPNWRNLNPKGVQKLEFFFDPGTKYAYSGEGLVLLQLVVENITGEKLEALAQKHVFVPFGMTKSSFSWQPAFNEDYANGHSVDEDTFAVRRRANANAAGSMQTTITDYTNFLAALLQGKGLSNDARKEMLTPQIRIFSKRQFPSLNTDTTSAYKPIDLSYGLGWGIFNTNYGQAFFKEGHSDDGWEHYLIAIPGKKFALVIMSNSMNAESIYKELVETLAGVSIPWDWEGYTPFKPVALFTRQMGEMYPGNYMGEFDVRIFLDGGKLKAESKAAGIKPTSIYPATQTSFFMKNSPITIDFIKMNGPAQKIRVFDGEKTYELIRVEGTQKMPEREPE</sequence>
<dbReference type="InterPro" id="IPR001466">
    <property type="entry name" value="Beta-lactam-related"/>
</dbReference>
<dbReference type="Proteomes" id="UP001165367">
    <property type="component" value="Unassembled WGS sequence"/>
</dbReference>
<dbReference type="Gene3D" id="3.40.710.10">
    <property type="entry name" value="DD-peptidase/beta-lactamase superfamily"/>
    <property type="match status" value="1"/>
</dbReference>
<accession>A0ABS9KUD6</accession>
<dbReference type="InterPro" id="IPR050491">
    <property type="entry name" value="AmpC-like"/>
</dbReference>
<dbReference type="EMBL" id="JAKLTR010000011">
    <property type="protein sequence ID" value="MCG2615959.1"/>
    <property type="molecule type" value="Genomic_DNA"/>
</dbReference>
<keyword evidence="4" id="KW-1185">Reference proteome</keyword>
<keyword evidence="1" id="KW-0732">Signal</keyword>
<name>A0ABS9KUD6_9BACT</name>
<dbReference type="PANTHER" id="PTHR46825">
    <property type="entry name" value="D-ALANYL-D-ALANINE-CARBOXYPEPTIDASE/ENDOPEPTIDASE AMPH"/>
    <property type="match status" value="1"/>
</dbReference>
<dbReference type="Pfam" id="PF00144">
    <property type="entry name" value="Beta-lactamase"/>
    <property type="match status" value="1"/>
</dbReference>
<protein>
    <submittedName>
        <fullName evidence="3">Beta-lactamase family protein</fullName>
    </submittedName>
</protein>
<evidence type="ECO:0000313" key="3">
    <source>
        <dbReference type="EMBL" id="MCG2615959.1"/>
    </source>
</evidence>
<dbReference type="InterPro" id="IPR012338">
    <property type="entry name" value="Beta-lactam/transpept-like"/>
</dbReference>
<reference evidence="3" key="1">
    <citation type="submission" date="2022-01" db="EMBL/GenBank/DDBJ databases">
        <authorList>
            <person name="Jo J.-H."/>
            <person name="Im W.-T."/>
        </authorList>
    </citation>
    <scope>NUCLEOTIDE SEQUENCE</scope>
    <source>
        <strain evidence="3">NA20</strain>
    </source>
</reference>
<comment type="caution">
    <text evidence="3">The sequence shown here is derived from an EMBL/GenBank/DDBJ whole genome shotgun (WGS) entry which is preliminary data.</text>
</comment>